<sequence>MANGKPLGNMIIKLDLDSSAFSKGLAGAKNAVNHQMKAMKSQMQVMNSSGNSLGALQAKYNGLGGVLQANEKQVELLTKAYKDSFDSNGNATASTAKYANQLNQATARSASYESQMKTTVGQIARMKVETEGITGKLKANSDVLINSGKKIEAFGKGVSGIGSALTVGVTAPIVAGAIIL</sequence>
<evidence type="ECO:0008006" key="3">
    <source>
        <dbReference type="Google" id="ProtNLM"/>
    </source>
</evidence>
<dbReference type="AlphaFoldDB" id="A0A3F3NRG3"/>
<evidence type="ECO:0000313" key="1">
    <source>
        <dbReference type="EMBL" id="RBS35107.1"/>
    </source>
</evidence>
<comment type="caution">
    <text evidence="1">The sequence shown here is derived from an EMBL/GenBank/DDBJ whole genome shotgun (WGS) entry which is preliminary data.</text>
</comment>
<protein>
    <recommendedName>
        <fullName evidence="3">Phage tail tape measure protein</fullName>
    </recommendedName>
</protein>
<evidence type="ECO:0000313" key="2">
    <source>
        <dbReference type="Proteomes" id="UP000253144"/>
    </source>
</evidence>
<proteinExistence type="predicted"/>
<dbReference type="EMBL" id="LEQJ01000002">
    <property type="protein sequence ID" value="RBS35107.1"/>
    <property type="molecule type" value="Genomic_DNA"/>
</dbReference>
<name>A0A3F3NRG3_ENTFC</name>
<accession>A0A3F3NRG3</accession>
<dbReference type="Proteomes" id="UP000253144">
    <property type="component" value="Unassembled WGS sequence"/>
</dbReference>
<gene>
    <name evidence="1" type="ORF">EB12_00535</name>
</gene>
<organism evidence="1 2">
    <name type="scientific">Enterococcus faecium</name>
    <name type="common">Streptococcus faecium</name>
    <dbReference type="NCBI Taxonomy" id="1352"/>
    <lineage>
        <taxon>Bacteria</taxon>
        <taxon>Bacillati</taxon>
        <taxon>Bacillota</taxon>
        <taxon>Bacilli</taxon>
        <taxon>Lactobacillales</taxon>
        <taxon>Enterococcaceae</taxon>
        <taxon>Enterococcus</taxon>
    </lineage>
</organism>
<reference evidence="1 2" key="1">
    <citation type="submission" date="2015-06" db="EMBL/GenBank/DDBJ databases">
        <title>The Genome Sequence of Enterococcus faecium 131EA1.</title>
        <authorList>
            <consortium name="The Broad Institute Genomics Platform"/>
            <consortium name="The Broad Institute Genome Sequencing Center for Infectious Disease"/>
            <person name="Earl A.M."/>
            <person name="Van Tyne D."/>
            <person name="Lebreton F."/>
            <person name="Saavedra J.T."/>
            <person name="Gilmore M.S."/>
            <person name="Manson Mcguire A."/>
            <person name="Clock S."/>
            <person name="Crupain M."/>
            <person name="Rangan U."/>
            <person name="Young S."/>
            <person name="Abouelleil A."/>
            <person name="Cao P."/>
            <person name="Chapman S.B."/>
            <person name="Griggs A."/>
            <person name="Priest M."/>
            <person name="Shea T."/>
            <person name="Wortman J."/>
            <person name="Nusbaum C."/>
            <person name="Birren B."/>
        </authorList>
    </citation>
    <scope>NUCLEOTIDE SEQUENCE [LARGE SCALE GENOMIC DNA]</scope>
    <source>
        <strain evidence="1 2">131EA1</strain>
    </source>
</reference>